<evidence type="ECO:0000313" key="2">
    <source>
        <dbReference type="Proteomes" id="UP001162640"/>
    </source>
</evidence>
<dbReference type="EMBL" id="BLQM01000111">
    <property type="protein sequence ID" value="GMH65051.1"/>
    <property type="molecule type" value="Genomic_DNA"/>
</dbReference>
<sequence>MRPTMRPEMPIITPSGLQISPNNNPFKITSITHPSQNDVLMGRGGGTNNHAGNSRPGNNLFYDIGDRAAHDKIPQCLREGQPELRKAMGLKSTFPAPVTNGRVRVSLIQRSTGTIIWCCDMAGCEYKTKYAGNLKTHKQQVHNIDVVWHHCDSCE</sequence>
<gene>
    <name evidence="1" type="ORF">TL16_g04106</name>
</gene>
<name>A0A9W7A7S4_9STRA</name>
<comment type="caution">
    <text evidence="1">The sequence shown here is derived from an EMBL/GenBank/DDBJ whole genome shotgun (WGS) entry which is preliminary data.</text>
</comment>
<evidence type="ECO:0000313" key="1">
    <source>
        <dbReference type="EMBL" id="GMH65051.1"/>
    </source>
</evidence>
<reference evidence="2" key="1">
    <citation type="journal article" date="2023" name="Commun. Biol.">
        <title>Genome analysis of Parmales, the sister group of diatoms, reveals the evolutionary specialization of diatoms from phago-mixotrophs to photoautotrophs.</title>
        <authorList>
            <person name="Ban H."/>
            <person name="Sato S."/>
            <person name="Yoshikawa S."/>
            <person name="Yamada K."/>
            <person name="Nakamura Y."/>
            <person name="Ichinomiya M."/>
            <person name="Sato N."/>
            <person name="Blanc-Mathieu R."/>
            <person name="Endo H."/>
            <person name="Kuwata A."/>
            <person name="Ogata H."/>
        </authorList>
    </citation>
    <scope>NUCLEOTIDE SEQUENCE [LARGE SCALE GENOMIC DNA]</scope>
</reference>
<protein>
    <recommendedName>
        <fullName evidence="3">C2H2-type domain-containing protein</fullName>
    </recommendedName>
</protein>
<dbReference type="Proteomes" id="UP001162640">
    <property type="component" value="Unassembled WGS sequence"/>
</dbReference>
<proteinExistence type="predicted"/>
<accession>A0A9W7A7S4</accession>
<dbReference type="AlphaFoldDB" id="A0A9W7A7S4"/>
<organism evidence="1 2">
    <name type="scientific">Triparma laevis f. inornata</name>
    <dbReference type="NCBI Taxonomy" id="1714386"/>
    <lineage>
        <taxon>Eukaryota</taxon>
        <taxon>Sar</taxon>
        <taxon>Stramenopiles</taxon>
        <taxon>Ochrophyta</taxon>
        <taxon>Bolidophyceae</taxon>
        <taxon>Parmales</taxon>
        <taxon>Triparmaceae</taxon>
        <taxon>Triparma</taxon>
    </lineage>
</organism>
<evidence type="ECO:0008006" key="3">
    <source>
        <dbReference type="Google" id="ProtNLM"/>
    </source>
</evidence>